<proteinExistence type="inferred from homology"/>
<dbReference type="InterPro" id="IPR000805">
    <property type="entry name" value="Glyco_hydro_26"/>
</dbReference>
<dbReference type="GO" id="GO:0006080">
    <property type="term" value="P:substituted mannan metabolic process"/>
    <property type="evidence" value="ECO:0007669"/>
    <property type="project" value="InterPro"/>
</dbReference>
<dbReference type="EMBL" id="SJCY01000002">
    <property type="protein sequence ID" value="TDG37290.1"/>
    <property type="molecule type" value="Genomic_DNA"/>
</dbReference>
<name>A0A4R5MNB7_9SPHI</name>
<comment type="similarity">
    <text evidence="1 4">Belongs to the glycosyl hydrolase 26 family.</text>
</comment>
<dbReference type="AlphaFoldDB" id="A0A4R5MNB7"/>
<dbReference type="Proteomes" id="UP000295668">
    <property type="component" value="Unassembled WGS sequence"/>
</dbReference>
<comment type="caution">
    <text evidence="6">The sequence shown here is derived from an EMBL/GenBank/DDBJ whole genome shotgun (WGS) entry which is preliminary data.</text>
</comment>
<feature type="domain" description="GH26" evidence="5">
    <location>
        <begin position="33"/>
        <end position="441"/>
    </location>
</feature>
<dbReference type="OrthoDB" id="9803686at2"/>
<dbReference type="InterPro" id="IPR022790">
    <property type="entry name" value="GH26_dom"/>
</dbReference>
<dbReference type="PROSITE" id="PS51257">
    <property type="entry name" value="PROKAR_LIPOPROTEIN"/>
    <property type="match status" value="1"/>
</dbReference>
<dbReference type="InterPro" id="IPR017853">
    <property type="entry name" value="GH"/>
</dbReference>
<dbReference type="PANTHER" id="PTHR40079">
    <property type="entry name" value="MANNAN ENDO-1,4-BETA-MANNOSIDASE E-RELATED"/>
    <property type="match status" value="1"/>
</dbReference>
<organism evidence="6 7">
    <name type="scientific">Pedobacter changchengzhani</name>
    <dbReference type="NCBI Taxonomy" id="2529274"/>
    <lineage>
        <taxon>Bacteria</taxon>
        <taxon>Pseudomonadati</taxon>
        <taxon>Bacteroidota</taxon>
        <taxon>Sphingobacteriia</taxon>
        <taxon>Sphingobacteriales</taxon>
        <taxon>Sphingobacteriaceae</taxon>
        <taxon>Pedobacter</taxon>
    </lineage>
</organism>
<keyword evidence="7" id="KW-1185">Reference proteome</keyword>
<protein>
    <recommendedName>
        <fullName evidence="5">GH26 domain-containing protein</fullName>
    </recommendedName>
</protein>
<dbReference type="SUPFAM" id="SSF51445">
    <property type="entry name" value="(Trans)glycosidases"/>
    <property type="match status" value="1"/>
</dbReference>
<sequence>MLNKNPKLLLIIGILLFFQSCKTYKSTSLGVIENNHKLGAYLKSIQYSKDGKHLFGHESTIAMGVSGDSDWEIKDRKDVANDISQQKSDVKEMTGKLPAIMGFDAFKLILDVTDGANRLEEVGANLAALKLYHKNGGIISFDWHMQPILLPGYKERAYRMDETNNNPYIDLMKKEHPFYHIANGFANKDKWWTTYETQRLKPMVARLKQISADGSGIIFRPFHEADGDWFWWGLKWLKGDLPLNGKDALMKVFIESARYLKHEMPELLIAFSTDKMDNVNQLIAKNDTEIAQNYANEFSSFLPKDSADLALIDIYGMDLYTDKNDPKPSLQKFKLKLQGLSLIAKKDNKIAAITEAGNRGNPAEEDARQPTINWYNDYLSSWTEDKNIHVAYVVIWQNWSNNRDKKLSDPDDGYFVPVYQNSPAGKDFIKYAKKKQTIMLDEFRSELRKFKIN</sequence>
<evidence type="ECO:0000313" key="6">
    <source>
        <dbReference type="EMBL" id="TDG37290.1"/>
    </source>
</evidence>
<feature type="active site" description="Nucleophile" evidence="4">
    <location>
        <position position="355"/>
    </location>
</feature>
<dbReference type="PROSITE" id="PS51764">
    <property type="entry name" value="GH26"/>
    <property type="match status" value="1"/>
</dbReference>
<accession>A0A4R5MNB7</accession>
<evidence type="ECO:0000256" key="1">
    <source>
        <dbReference type="ARBA" id="ARBA00007754"/>
    </source>
</evidence>
<reference evidence="6 7" key="1">
    <citation type="submission" date="2019-02" db="EMBL/GenBank/DDBJ databases">
        <title>Pedobacter sp. nov., a novel speices isolated from soil of pinguins habitat in Antarcitica.</title>
        <authorList>
            <person name="He R.-H."/>
        </authorList>
    </citation>
    <scope>NUCLEOTIDE SEQUENCE [LARGE SCALE GENOMIC DNA]</scope>
    <source>
        <strain evidence="6 7">E01020</strain>
    </source>
</reference>
<evidence type="ECO:0000256" key="4">
    <source>
        <dbReference type="PROSITE-ProRule" id="PRU01100"/>
    </source>
</evidence>
<dbReference type="RefSeq" id="WP_133261383.1">
    <property type="nucleotide sequence ID" value="NZ_SJCY01000002.1"/>
</dbReference>
<evidence type="ECO:0000259" key="5">
    <source>
        <dbReference type="PROSITE" id="PS51764"/>
    </source>
</evidence>
<dbReference type="PANTHER" id="PTHR40079:SF4">
    <property type="entry name" value="GH26 DOMAIN-CONTAINING PROTEIN-RELATED"/>
    <property type="match status" value="1"/>
</dbReference>
<gene>
    <name evidence="6" type="ORF">EZJ43_04010</name>
</gene>
<evidence type="ECO:0000256" key="3">
    <source>
        <dbReference type="ARBA" id="ARBA00023295"/>
    </source>
</evidence>
<evidence type="ECO:0000256" key="2">
    <source>
        <dbReference type="ARBA" id="ARBA00022801"/>
    </source>
</evidence>
<dbReference type="Pfam" id="PF02156">
    <property type="entry name" value="Glyco_hydro_26"/>
    <property type="match status" value="1"/>
</dbReference>
<dbReference type="Gene3D" id="3.20.20.80">
    <property type="entry name" value="Glycosidases"/>
    <property type="match status" value="1"/>
</dbReference>
<dbReference type="GO" id="GO:0016985">
    <property type="term" value="F:mannan endo-1,4-beta-mannosidase activity"/>
    <property type="evidence" value="ECO:0007669"/>
    <property type="project" value="InterPro"/>
</dbReference>
<keyword evidence="2 4" id="KW-0378">Hydrolase</keyword>
<evidence type="ECO:0000313" key="7">
    <source>
        <dbReference type="Proteomes" id="UP000295668"/>
    </source>
</evidence>
<feature type="active site" description="Proton donor" evidence="4">
    <location>
        <position position="224"/>
    </location>
</feature>
<keyword evidence="3 4" id="KW-0326">Glycosidase</keyword>